<comment type="catalytic activity">
    <reaction evidence="33">
        <text>acetyl-[ACP] + malonyl-[ACP] + H(+) = 3-oxobutanoyl-[ACP] + holo-[ACP] + CO2</text>
        <dbReference type="Rhea" id="RHEA:41800"/>
        <dbReference type="Rhea" id="RHEA-COMP:9621"/>
        <dbReference type="Rhea" id="RHEA-COMP:9623"/>
        <dbReference type="Rhea" id="RHEA-COMP:9625"/>
        <dbReference type="Rhea" id="RHEA-COMP:9685"/>
        <dbReference type="ChEBI" id="CHEBI:15378"/>
        <dbReference type="ChEBI" id="CHEBI:16526"/>
        <dbReference type="ChEBI" id="CHEBI:64479"/>
        <dbReference type="ChEBI" id="CHEBI:78446"/>
        <dbReference type="ChEBI" id="CHEBI:78449"/>
        <dbReference type="ChEBI" id="CHEBI:78450"/>
    </reaction>
    <physiologicalReaction direction="left-to-right" evidence="33">
        <dbReference type="Rhea" id="RHEA:41801"/>
    </physiologicalReaction>
</comment>
<dbReference type="SUPFAM" id="SSF50129">
    <property type="entry name" value="GroES-like"/>
    <property type="match status" value="1"/>
</dbReference>
<dbReference type="FunFam" id="3.40.47.10:FF:000019">
    <property type="entry name" value="Polyketide synthase type I"/>
    <property type="match status" value="3"/>
</dbReference>
<dbReference type="InterPro" id="IPR020802">
    <property type="entry name" value="TesA-like"/>
</dbReference>
<evidence type="ECO:0000256" key="43">
    <source>
        <dbReference type="ARBA" id="ARBA00048935"/>
    </source>
</evidence>
<dbReference type="InterPro" id="IPR014030">
    <property type="entry name" value="Ketoacyl_synth_N"/>
</dbReference>
<dbReference type="Gene3D" id="3.40.50.1820">
    <property type="entry name" value="alpha/beta hydrolase"/>
    <property type="match status" value="1"/>
</dbReference>
<dbReference type="Pfam" id="PF08659">
    <property type="entry name" value="KR"/>
    <property type="match status" value="2"/>
</dbReference>
<dbReference type="InterPro" id="IPR016035">
    <property type="entry name" value="Acyl_Trfase/lysoPLipase"/>
</dbReference>
<comment type="catalytic activity">
    <reaction evidence="50">
        <text>butanoyl-[ACP] + malonyl-[ACP] + H(+) = 3-oxohexanoyl-[ACP] + holo-[ACP] + CO2</text>
        <dbReference type="Rhea" id="RHEA:41820"/>
        <dbReference type="Rhea" id="RHEA-COMP:9623"/>
        <dbReference type="Rhea" id="RHEA-COMP:9628"/>
        <dbReference type="Rhea" id="RHEA-COMP:9629"/>
        <dbReference type="Rhea" id="RHEA-COMP:9685"/>
        <dbReference type="ChEBI" id="CHEBI:15378"/>
        <dbReference type="ChEBI" id="CHEBI:16526"/>
        <dbReference type="ChEBI" id="CHEBI:64479"/>
        <dbReference type="ChEBI" id="CHEBI:78449"/>
        <dbReference type="ChEBI" id="CHEBI:78454"/>
        <dbReference type="ChEBI" id="CHEBI:78456"/>
    </reaction>
    <physiologicalReaction direction="left-to-right" evidence="50">
        <dbReference type="Rhea" id="RHEA:41821"/>
    </physiologicalReaction>
</comment>
<dbReference type="Pfam" id="PF08990">
    <property type="entry name" value="Docking"/>
    <property type="match status" value="1"/>
</dbReference>
<evidence type="ECO:0000256" key="39">
    <source>
        <dbReference type="ARBA" id="ARBA00048571"/>
    </source>
</evidence>
<comment type="catalytic activity">
    <reaction evidence="32">
        <text>3-oxobutanoyl-[ACP] + NADPH + H(+) = (3R)-hydroxybutanoyl-[ACP] + NADP(+)</text>
        <dbReference type="Rhea" id="RHEA:41804"/>
        <dbReference type="Rhea" id="RHEA-COMP:9625"/>
        <dbReference type="Rhea" id="RHEA-COMP:9626"/>
        <dbReference type="ChEBI" id="CHEBI:15378"/>
        <dbReference type="ChEBI" id="CHEBI:57783"/>
        <dbReference type="ChEBI" id="CHEBI:58349"/>
        <dbReference type="ChEBI" id="CHEBI:78450"/>
        <dbReference type="ChEBI" id="CHEBI:78451"/>
    </reaction>
    <physiologicalReaction direction="left-to-right" evidence="32">
        <dbReference type="Rhea" id="RHEA:41805"/>
    </physiologicalReaction>
</comment>
<evidence type="ECO:0000256" key="15">
    <source>
        <dbReference type="ARBA" id="ARBA00023373"/>
    </source>
</evidence>
<evidence type="ECO:0000256" key="42">
    <source>
        <dbReference type="ARBA" id="ARBA00048704"/>
    </source>
</evidence>
<dbReference type="Pfam" id="PF00975">
    <property type="entry name" value="Thioesterase"/>
    <property type="match status" value="1"/>
</dbReference>
<comment type="catalytic activity">
    <reaction evidence="37">
        <text>(2E)-octenoyl-[ACP] + NADPH + H(+) = octanoyl-[ACP] + NADP(+)</text>
        <dbReference type="Rhea" id="RHEA:41848"/>
        <dbReference type="Rhea" id="RHEA-COMP:9635"/>
        <dbReference type="Rhea" id="RHEA-COMP:9636"/>
        <dbReference type="ChEBI" id="CHEBI:15378"/>
        <dbReference type="ChEBI" id="CHEBI:57783"/>
        <dbReference type="ChEBI" id="CHEBI:58349"/>
        <dbReference type="ChEBI" id="CHEBI:78462"/>
        <dbReference type="ChEBI" id="CHEBI:78463"/>
    </reaction>
    <physiologicalReaction direction="left-to-right" evidence="37">
        <dbReference type="Rhea" id="RHEA:41849"/>
    </physiologicalReaction>
</comment>
<dbReference type="PROSITE" id="PS50075">
    <property type="entry name" value="CARRIER"/>
    <property type="match status" value="3"/>
</dbReference>
<evidence type="ECO:0000256" key="12">
    <source>
        <dbReference type="ARBA" id="ARBA00023315"/>
    </source>
</evidence>
<evidence type="ECO:0000256" key="48">
    <source>
        <dbReference type="ARBA" id="ARBA00049414"/>
    </source>
</evidence>
<dbReference type="PROSITE" id="PS52019">
    <property type="entry name" value="PKS_MFAS_DH"/>
    <property type="match status" value="2"/>
</dbReference>
<keyword evidence="8" id="KW-0663">Pyridoxal phosphate</keyword>
<feature type="coiled-coil region" evidence="58">
    <location>
        <begin position="4"/>
        <end position="31"/>
    </location>
</feature>
<dbReference type="PANTHER" id="PTHR43775:SF51">
    <property type="entry name" value="INACTIVE PHENOLPHTHIOCEROL SYNTHESIS POLYKETIDE SYNTHASE TYPE I PKS1-RELATED"/>
    <property type="match status" value="1"/>
</dbReference>
<evidence type="ECO:0000256" key="34">
    <source>
        <dbReference type="ARBA" id="ARBA00048051"/>
    </source>
</evidence>
<evidence type="ECO:0000259" key="62">
    <source>
        <dbReference type="PROSITE" id="PS52019"/>
    </source>
</evidence>
<evidence type="ECO:0000256" key="7">
    <source>
        <dbReference type="ARBA" id="ARBA00022799"/>
    </source>
</evidence>
<dbReference type="InterPro" id="IPR001031">
    <property type="entry name" value="Thioesterase"/>
</dbReference>
<dbReference type="PROSITE" id="PS52004">
    <property type="entry name" value="KS3_2"/>
    <property type="match status" value="3"/>
</dbReference>
<keyword evidence="58" id="KW-0175">Coiled coil</keyword>
<comment type="catalytic activity">
    <reaction evidence="38">
        <text>a fatty acyl-[ACP] + malonyl-[ACP] + H(+) = a 3-oxoacyl-[ACP] + holo-[ACP] + CO2</text>
        <dbReference type="Rhea" id="RHEA:22836"/>
        <dbReference type="Rhea" id="RHEA-COMP:9623"/>
        <dbReference type="Rhea" id="RHEA-COMP:9685"/>
        <dbReference type="Rhea" id="RHEA-COMP:9916"/>
        <dbReference type="Rhea" id="RHEA-COMP:14125"/>
        <dbReference type="ChEBI" id="CHEBI:15378"/>
        <dbReference type="ChEBI" id="CHEBI:16526"/>
        <dbReference type="ChEBI" id="CHEBI:64479"/>
        <dbReference type="ChEBI" id="CHEBI:78449"/>
        <dbReference type="ChEBI" id="CHEBI:78776"/>
        <dbReference type="ChEBI" id="CHEBI:138651"/>
        <dbReference type="EC" id="2.3.1.41"/>
    </reaction>
    <physiologicalReaction direction="left-to-right" evidence="38">
        <dbReference type="Rhea" id="RHEA:22837"/>
    </physiologicalReaction>
</comment>
<dbReference type="SMART" id="SM00826">
    <property type="entry name" value="PKS_DH"/>
    <property type="match status" value="2"/>
</dbReference>
<dbReference type="RefSeq" id="WP_253774708.1">
    <property type="nucleotide sequence ID" value="NZ_JAMTCK010000010.1"/>
</dbReference>
<comment type="caution">
    <text evidence="63">The sequence shown here is derived from an EMBL/GenBank/DDBJ whole genome shotgun (WGS) entry which is preliminary data.</text>
</comment>
<dbReference type="Pfam" id="PF14765">
    <property type="entry name" value="PS-DH"/>
    <property type="match status" value="2"/>
</dbReference>
<dbReference type="SUPFAM" id="SSF55048">
    <property type="entry name" value="Probable ACP-binding domain of malonyl-CoA ACP transacylase"/>
    <property type="match status" value="3"/>
</dbReference>
<dbReference type="InterPro" id="IPR014031">
    <property type="entry name" value="Ketoacyl_synth_C"/>
</dbReference>
<dbReference type="CDD" id="cd00833">
    <property type="entry name" value="PKS"/>
    <property type="match status" value="3"/>
</dbReference>
<comment type="catalytic activity">
    <reaction evidence="20">
        <text>(3R)-hydroxyhexadecanoyl-[ACP] = (2E)-hexadecenoyl-[ACP] + H2O</text>
        <dbReference type="Rhea" id="RHEA:41908"/>
        <dbReference type="Rhea" id="RHEA-COMP:9650"/>
        <dbReference type="Rhea" id="RHEA-COMP:9651"/>
        <dbReference type="ChEBI" id="CHEBI:15377"/>
        <dbReference type="ChEBI" id="CHEBI:78480"/>
        <dbReference type="ChEBI" id="CHEBI:78481"/>
    </reaction>
    <physiologicalReaction direction="left-to-right" evidence="20">
        <dbReference type="Rhea" id="RHEA:41909"/>
    </physiologicalReaction>
</comment>
<evidence type="ECO:0000256" key="53">
    <source>
        <dbReference type="ARBA" id="ARBA00052442"/>
    </source>
</evidence>
<feature type="domain" description="Carrier" evidence="60">
    <location>
        <begin position="1943"/>
        <end position="2018"/>
    </location>
</feature>
<dbReference type="GO" id="GO:0031177">
    <property type="term" value="F:phosphopantetheine binding"/>
    <property type="evidence" value="ECO:0007669"/>
    <property type="project" value="InterPro"/>
</dbReference>
<feature type="region of interest" description="N-terminal hotdog fold" evidence="57">
    <location>
        <begin position="2944"/>
        <end position="3068"/>
    </location>
</feature>
<dbReference type="SMART" id="SM01294">
    <property type="entry name" value="PKS_PP_betabranch"/>
    <property type="match status" value="3"/>
</dbReference>
<evidence type="ECO:0000256" key="37">
    <source>
        <dbReference type="ARBA" id="ARBA00048420"/>
    </source>
</evidence>
<comment type="catalytic activity">
    <reaction evidence="49">
        <text>3-oxooctanoyl-[ACP] + NADPH + H(+) = (3R)-hydroxyoctanoyl-[ACP] + NADP(+)</text>
        <dbReference type="Rhea" id="RHEA:41840"/>
        <dbReference type="Rhea" id="RHEA-COMP:9633"/>
        <dbReference type="Rhea" id="RHEA-COMP:9634"/>
        <dbReference type="ChEBI" id="CHEBI:15378"/>
        <dbReference type="ChEBI" id="CHEBI:57783"/>
        <dbReference type="ChEBI" id="CHEBI:58349"/>
        <dbReference type="ChEBI" id="CHEBI:78460"/>
        <dbReference type="ChEBI" id="CHEBI:78461"/>
    </reaction>
    <physiologicalReaction direction="left-to-right" evidence="49">
        <dbReference type="Rhea" id="RHEA:41841"/>
    </physiologicalReaction>
</comment>
<dbReference type="FunFam" id="1.10.1200.10:FF:000007">
    <property type="entry name" value="Probable polyketide synthase pks17"/>
    <property type="match status" value="2"/>
</dbReference>
<feature type="region of interest" description="Disordered" evidence="59">
    <location>
        <begin position="458"/>
        <end position="489"/>
    </location>
</feature>
<dbReference type="InterPro" id="IPR036291">
    <property type="entry name" value="NAD(P)-bd_dom_sf"/>
</dbReference>
<dbReference type="GO" id="GO:0004316">
    <property type="term" value="F:3-oxoacyl-[acyl-carrier-protein] reductase (NADPH) activity"/>
    <property type="evidence" value="ECO:0007669"/>
    <property type="project" value="UniProtKB-EC"/>
</dbReference>
<dbReference type="SMART" id="SM00823">
    <property type="entry name" value="PKS_PP"/>
    <property type="match status" value="3"/>
</dbReference>
<evidence type="ECO:0000256" key="13">
    <source>
        <dbReference type="ARBA" id="ARBA00023332"/>
    </source>
</evidence>
<evidence type="ECO:0000256" key="46">
    <source>
        <dbReference type="ARBA" id="ARBA00049171"/>
    </source>
</evidence>
<gene>
    <name evidence="63" type="ORF">LX83_004527</name>
</gene>
<dbReference type="GO" id="GO:0004315">
    <property type="term" value="F:3-oxoacyl-[acyl-carrier-protein] synthase activity"/>
    <property type="evidence" value="ECO:0007669"/>
    <property type="project" value="UniProtKB-EC"/>
</dbReference>
<dbReference type="Pfam" id="PF00550">
    <property type="entry name" value="PP-binding"/>
    <property type="match status" value="3"/>
</dbReference>
<dbReference type="InterPro" id="IPR018201">
    <property type="entry name" value="Ketoacyl_synth_AS"/>
</dbReference>
<feature type="active site" description="Proton donor; for dehydratase activity" evidence="57">
    <location>
        <position position="3150"/>
    </location>
</feature>
<evidence type="ECO:0000256" key="6">
    <source>
        <dbReference type="ARBA" id="ARBA00022737"/>
    </source>
</evidence>
<dbReference type="CDD" id="cd08956">
    <property type="entry name" value="KR_3_FAS_SDR_x"/>
    <property type="match status" value="2"/>
</dbReference>
<dbReference type="Gene3D" id="3.90.180.10">
    <property type="entry name" value="Medium-chain alcohol dehydrogenases, catalytic domain"/>
    <property type="match status" value="1"/>
</dbReference>
<dbReference type="GO" id="GO:0004313">
    <property type="term" value="F:[acyl-carrier-protein] S-acetyltransferase activity"/>
    <property type="evidence" value="ECO:0007669"/>
    <property type="project" value="UniProtKB-EC"/>
</dbReference>
<comment type="catalytic activity">
    <reaction evidence="41">
        <text>holo-[ACP] + acetyl-CoA = acetyl-[ACP] + CoA</text>
        <dbReference type="Rhea" id="RHEA:41788"/>
        <dbReference type="Rhea" id="RHEA-COMP:9621"/>
        <dbReference type="Rhea" id="RHEA-COMP:9685"/>
        <dbReference type="ChEBI" id="CHEBI:57287"/>
        <dbReference type="ChEBI" id="CHEBI:57288"/>
        <dbReference type="ChEBI" id="CHEBI:64479"/>
        <dbReference type="ChEBI" id="CHEBI:78446"/>
        <dbReference type="EC" id="2.3.1.38"/>
    </reaction>
    <physiologicalReaction direction="left-to-right" evidence="41">
        <dbReference type="Rhea" id="RHEA:41789"/>
    </physiologicalReaction>
</comment>
<feature type="domain" description="Ketosynthase family 3 (KS3)" evidence="61">
    <location>
        <begin position="3788"/>
        <end position="4212"/>
    </location>
</feature>
<evidence type="ECO:0000256" key="11">
    <source>
        <dbReference type="ARBA" id="ARBA00023268"/>
    </source>
</evidence>
<feature type="region of interest" description="N-terminal hotdog fold" evidence="57">
    <location>
        <begin position="904"/>
        <end position="1025"/>
    </location>
</feature>
<keyword evidence="6" id="KW-0677">Repeat</keyword>
<comment type="catalytic activity">
    <reaction evidence="42">
        <text>hexadecanoyl-[ACP] + H2O = hexadecanoate + holo-[ACP] + H(+)</text>
        <dbReference type="Rhea" id="RHEA:41932"/>
        <dbReference type="Rhea" id="RHEA-COMP:9652"/>
        <dbReference type="Rhea" id="RHEA-COMP:9685"/>
        <dbReference type="ChEBI" id="CHEBI:7896"/>
        <dbReference type="ChEBI" id="CHEBI:15377"/>
        <dbReference type="ChEBI" id="CHEBI:15378"/>
        <dbReference type="ChEBI" id="CHEBI:64479"/>
        <dbReference type="ChEBI" id="CHEBI:78483"/>
        <dbReference type="EC" id="3.1.2.14"/>
    </reaction>
    <physiologicalReaction direction="left-to-right" evidence="42">
        <dbReference type="Rhea" id="RHEA:41933"/>
    </physiologicalReaction>
</comment>
<dbReference type="InterPro" id="IPR042104">
    <property type="entry name" value="PKS_dehydratase_sf"/>
</dbReference>
<evidence type="ECO:0000256" key="29">
    <source>
        <dbReference type="ARBA" id="ARBA00047578"/>
    </source>
</evidence>
<keyword evidence="3" id="KW-0596">Phosphopantetheine</keyword>
<dbReference type="Pfam" id="PF00109">
    <property type="entry name" value="ketoacyl-synt"/>
    <property type="match status" value="3"/>
</dbReference>
<organism evidence="63 64">
    <name type="scientific">Goodfellowiella coeruleoviolacea</name>
    <dbReference type="NCBI Taxonomy" id="334858"/>
    <lineage>
        <taxon>Bacteria</taxon>
        <taxon>Bacillati</taxon>
        <taxon>Actinomycetota</taxon>
        <taxon>Actinomycetes</taxon>
        <taxon>Pseudonocardiales</taxon>
        <taxon>Pseudonocardiaceae</taxon>
        <taxon>Goodfellowiella</taxon>
    </lineage>
</organism>
<comment type="pathway">
    <text evidence="55">Antibiotic biosynthesis; erythromycin biosynthesis.</text>
</comment>
<dbReference type="Pfam" id="PF08240">
    <property type="entry name" value="ADH_N"/>
    <property type="match status" value="1"/>
</dbReference>
<comment type="catalytic activity">
    <reaction evidence="18">
        <text>(3R)-hydroxytetradecanoyl-[ACP] = (2E)-tetradecenoyl-[ACP] + H2O</text>
        <dbReference type="Rhea" id="RHEA:41892"/>
        <dbReference type="Rhea" id="RHEA-COMP:9646"/>
        <dbReference type="Rhea" id="RHEA-COMP:9647"/>
        <dbReference type="ChEBI" id="CHEBI:15377"/>
        <dbReference type="ChEBI" id="CHEBI:78474"/>
        <dbReference type="ChEBI" id="CHEBI:78475"/>
    </reaction>
    <physiologicalReaction direction="left-to-right" evidence="18">
        <dbReference type="Rhea" id="RHEA:41893"/>
    </physiologicalReaction>
</comment>
<dbReference type="InterPro" id="IPR006162">
    <property type="entry name" value="Ppantetheine_attach_site"/>
</dbReference>
<evidence type="ECO:0000256" key="47">
    <source>
        <dbReference type="ARBA" id="ARBA00049263"/>
    </source>
</evidence>
<comment type="catalytic activity">
    <reaction evidence="13">
        <text>(3R)-hydroxyoctanoyl-[ACP] = (2E)-octenoyl-[ACP] + H2O</text>
        <dbReference type="Rhea" id="RHEA:41844"/>
        <dbReference type="Rhea" id="RHEA-COMP:9634"/>
        <dbReference type="Rhea" id="RHEA-COMP:9635"/>
        <dbReference type="ChEBI" id="CHEBI:15377"/>
        <dbReference type="ChEBI" id="CHEBI:78461"/>
        <dbReference type="ChEBI" id="CHEBI:78462"/>
    </reaction>
    <physiologicalReaction direction="left-to-right" evidence="13">
        <dbReference type="Rhea" id="RHEA:41845"/>
    </physiologicalReaction>
</comment>
<comment type="catalytic activity">
    <reaction evidence="52">
        <text>octanoyl-[ACP] + malonyl-[ACP] + H(+) = 3-oxodecanoyl-[ACP] + holo-[ACP] + CO2</text>
        <dbReference type="Rhea" id="RHEA:41852"/>
        <dbReference type="Rhea" id="RHEA-COMP:9623"/>
        <dbReference type="Rhea" id="RHEA-COMP:9636"/>
        <dbReference type="Rhea" id="RHEA-COMP:9637"/>
        <dbReference type="Rhea" id="RHEA-COMP:9685"/>
        <dbReference type="ChEBI" id="CHEBI:15378"/>
        <dbReference type="ChEBI" id="CHEBI:16526"/>
        <dbReference type="ChEBI" id="CHEBI:64479"/>
        <dbReference type="ChEBI" id="CHEBI:78449"/>
        <dbReference type="ChEBI" id="CHEBI:78463"/>
        <dbReference type="ChEBI" id="CHEBI:78464"/>
    </reaction>
    <physiologicalReaction direction="left-to-right" evidence="52">
        <dbReference type="Rhea" id="RHEA:41853"/>
    </physiologicalReaction>
</comment>
<dbReference type="GO" id="GO:0141148">
    <property type="term" value="F:enoyl-[acyl-carrier-protein] reductase (NADPH) activity"/>
    <property type="evidence" value="ECO:0007669"/>
    <property type="project" value="UniProtKB-EC"/>
</dbReference>
<comment type="catalytic activity">
    <reaction evidence="17">
        <text>a (3R)-hydroxyacyl-[ACP] = a (2E)-enoyl-[ACP] + H2O</text>
        <dbReference type="Rhea" id="RHEA:13097"/>
        <dbReference type="Rhea" id="RHEA-COMP:9925"/>
        <dbReference type="Rhea" id="RHEA-COMP:9945"/>
        <dbReference type="ChEBI" id="CHEBI:15377"/>
        <dbReference type="ChEBI" id="CHEBI:78784"/>
        <dbReference type="ChEBI" id="CHEBI:78827"/>
        <dbReference type="EC" id="4.2.1.59"/>
    </reaction>
    <physiologicalReaction direction="left-to-right" evidence="17">
        <dbReference type="Rhea" id="RHEA:13098"/>
    </physiologicalReaction>
</comment>
<keyword evidence="7" id="KW-0702">S-nitrosylation</keyword>
<accession>A0AAE3GHY2</accession>
<dbReference type="InterPro" id="IPR032821">
    <property type="entry name" value="PKS_assoc"/>
</dbReference>
<evidence type="ECO:0000313" key="63">
    <source>
        <dbReference type="EMBL" id="MCP2167654.1"/>
    </source>
</evidence>
<comment type="catalytic activity">
    <reaction evidence="36">
        <text>tetradecanoyl-[ACP] + H2O = tetradecanoate + holo-[ACP] + H(+)</text>
        <dbReference type="Rhea" id="RHEA:30123"/>
        <dbReference type="Rhea" id="RHEA-COMP:9648"/>
        <dbReference type="Rhea" id="RHEA-COMP:9685"/>
        <dbReference type="ChEBI" id="CHEBI:15377"/>
        <dbReference type="ChEBI" id="CHEBI:15378"/>
        <dbReference type="ChEBI" id="CHEBI:30807"/>
        <dbReference type="ChEBI" id="CHEBI:64479"/>
        <dbReference type="ChEBI" id="CHEBI:78477"/>
        <dbReference type="EC" id="3.1.2.14"/>
    </reaction>
    <physiologicalReaction direction="left-to-right" evidence="36">
        <dbReference type="Rhea" id="RHEA:30124"/>
    </physiologicalReaction>
</comment>
<dbReference type="PANTHER" id="PTHR43775">
    <property type="entry name" value="FATTY ACID SYNTHASE"/>
    <property type="match status" value="1"/>
</dbReference>
<comment type="catalytic activity">
    <reaction evidence="26">
        <text>3-oxodecanoyl-[ACP] + NADPH + H(+) = (3R)-hydroxydecanoyl-[ACP] + NADP(+)</text>
        <dbReference type="Rhea" id="RHEA:41856"/>
        <dbReference type="Rhea" id="RHEA-COMP:9637"/>
        <dbReference type="Rhea" id="RHEA-COMP:9638"/>
        <dbReference type="ChEBI" id="CHEBI:15378"/>
        <dbReference type="ChEBI" id="CHEBI:57783"/>
        <dbReference type="ChEBI" id="CHEBI:58349"/>
        <dbReference type="ChEBI" id="CHEBI:78464"/>
        <dbReference type="ChEBI" id="CHEBI:78466"/>
    </reaction>
    <physiologicalReaction direction="left-to-right" evidence="26">
        <dbReference type="Rhea" id="RHEA:41857"/>
    </physiologicalReaction>
</comment>
<keyword evidence="64" id="KW-1185">Reference proteome</keyword>
<feature type="compositionally biased region" description="Low complexity" evidence="59">
    <location>
        <begin position="2478"/>
        <end position="2487"/>
    </location>
</feature>
<evidence type="ECO:0000256" key="16">
    <source>
        <dbReference type="ARBA" id="ARBA00023388"/>
    </source>
</evidence>
<dbReference type="InterPro" id="IPR009081">
    <property type="entry name" value="PP-bd_ACP"/>
</dbReference>
<dbReference type="InterPro" id="IPR016036">
    <property type="entry name" value="Malonyl_transacylase_ACP-bd"/>
</dbReference>
<keyword evidence="9" id="KW-0045">Antibiotic biosynthesis</keyword>
<dbReference type="EMBL" id="JAMTCK010000010">
    <property type="protein sequence ID" value="MCP2167654.1"/>
    <property type="molecule type" value="Genomic_DNA"/>
</dbReference>
<comment type="catalytic activity">
    <reaction evidence="31">
        <text>(2E)-hexenoyl-[ACP] + NADPH + H(+) = hexanoyl-[ACP] + NADP(+)</text>
        <dbReference type="Rhea" id="RHEA:41832"/>
        <dbReference type="Rhea" id="RHEA-COMP:9631"/>
        <dbReference type="Rhea" id="RHEA-COMP:9632"/>
        <dbReference type="ChEBI" id="CHEBI:15378"/>
        <dbReference type="ChEBI" id="CHEBI:57783"/>
        <dbReference type="ChEBI" id="CHEBI:58349"/>
        <dbReference type="ChEBI" id="CHEBI:78458"/>
        <dbReference type="ChEBI" id="CHEBI:78459"/>
    </reaction>
    <physiologicalReaction direction="left-to-right" evidence="31">
        <dbReference type="Rhea" id="RHEA:41833"/>
    </physiologicalReaction>
</comment>
<dbReference type="InterPro" id="IPR036299">
    <property type="entry name" value="Polyketide_synth_docking_sf"/>
</dbReference>
<evidence type="ECO:0000256" key="38">
    <source>
        <dbReference type="ARBA" id="ARBA00048506"/>
    </source>
</evidence>
<evidence type="ECO:0000256" key="8">
    <source>
        <dbReference type="ARBA" id="ARBA00022898"/>
    </source>
</evidence>
<evidence type="ECO:0000256" key="23">
    <source>
        <dbReference type="ARBA" id="ARBA00047300"/>
    </source>
</evidence>
<comment type="catalytic activity">
    <reaction evidence="24">
        <text>hexanoyl-[ACP] + malonyl-[ACP] + H(+) = 3-oxooctanoyl-[ACP] + holo-[ACP] + CO2</text>
        <dbReference type="Rhea" id="RHEA:41836"/>
        <dbReference type="Rhea" id="RHEA-COMP:9623"/>
        <dbReference type="Rhea" id="RHEA-COMP:9632"/>
        <dbReference type="Rhea" id="RHEA-COMP:9633"/>
        <dbReference type="Rhea" id="RHEA-COMP:9685"/>
        <dbReference type="ChEBI" id="CHEBI:15378"/>
        <dbReference type="ChEBI" id="CHEBI:16526"/>
        <dbReference type="ChEBI" id="CHEBI:64479"/>
        <dbReference type="ChEBI" id="CHEBI:78449"/>
        <dbReference type="ChEBI" id="CHEBI:78459"/>
        <dbReference type="ChEBI" id="CHEBI:78460"/>
    </reaction>
    <physiologicalReaction direction="left-to-right" evidence="24">
        <dbReference type="Rhea" id="RHEA:41837"/>
    </physiologicalReaction>
</comment>
<evidence type="ECO:0000256" key="24">
    <source>
        <dbReference type="ARBA" id="ARBA00047394"/>
    </source>
</evidence>
<dbReference type="GO" id="GO:0016297">
    <property type="term" value="F:fatty acyl-[ACP] hydrolase activity"/>
    <property type="evidence" value="ECO:0007669"/>
    <property type="project" value="UniProtKB-EC"/>
</dbReference>
<comment type="catalytic activity">
    <reaction evidence="40">
        <text>a 2,3-saturated acyl-[ACP] + NADP(+) = a (2E)-enoyl-[ACP] + NADPH + H(+)</text>
        <dbReference type="Rhea" id="RHEA:22564"/>
        <dbReference type="Rhea" id="RHEA-COMP:9925"/>
        <dbReference type="Rhea" id="RHEA-COMP:9926"/>
        <dbReference type="ChEBI" id="CHEBI:15378"/>
        <dbReference type="ChEBI" id="CHEBI:57783"/>
        <dbReference type="ChEBI" id="CHEBI:58349"/>
        <dbReference type="ChEBI" id="CHEBI:78784"/>
        <dbReference type="ChEBI" id="CHEBI:78785"/>
        <dbReference type="EC" id="1.3.1.39"/>
    </reaction>
    <physiologicalReaction direction="right-to-left" evidence="40">
        <dbReference type="Rhea" id="RHEA:22566"/>
    </physiologicalReaction>
</comment>
<evidence type="ECO:0000256" key="50">
    <source>
        <dbReference type="ARBA" id="ARBA00049449"/>
    </source>
</evidence>
<evidence type="ECO:0000256" key="9">
    <source>
        <dbReference type="ARBA" id="ARBA00023194"/>
    </source>
</evidence>
<dbReference type="SMART" id="SM00824">
    <property type="entry name" value="PKS_TE"/>
    <property type="match status" value="1"/>
</dbReference>
<dbReference type="Pfam" id="PF21089">
    <property type="entry name" value="PKS_DH_N"/>
    <property type="match status" value="2"/>
</dbReference>
<keyword evidence="5" id="KW-0808">Transferase</keyword>
<dbReference type="SUPFAM" id="SSF53474">
    <property type="entry name" value="alpha/beta-Hydrolases"/>
    <property type="match status" value="1"/>
</dbReference>
<dbReference type="SUPFAM" id="SSF51735">
    <property type="entry name" value="NAD(P)-binding Rossmann-fold domains"/>
    <property type="match status" value="5"/>
</dbReference>
<dbReference type="SMART" id="SM00822">
    <property type="entry name" value="PKS_KR"/>
    <property type="match status" value="2"/>
</dbReference>
<evidence type="ECO:0000256" key="4">
    <source>
        <dbReference type="ARBA" id="ARBA00022553"/>
    </source>
</evidence>
<feature type="active site" description="Proton donor; for dehydratase activity" evidence="57">
    <location>
        <position position="1095"/>
    </location>
</feature>
<evidence type="ECO:0000256" key="44">
    <source>
        <dbReference type="ARBA" id="ARBA00049019"/>
    </source>
</evidence>
<comment type="catalytic activity">
    <reaction evidence="25">
        <text>a (3R)-hydroxyacyl-[ACP] + NADP(+) = a 3-oxoacyl-[ACP] + NADPH + H(+)</text>
        <dbReference type="Rhea" id="RHEA:17397"/>
        <dbReference type="Rhea" id="RHEA-COMP:9916"/>
        <dbReference type="Rhea" id="RHEA-COMP:9945"/>
        <dbReference type="ChEBI" id="CHEBI:15378"/>
        <dbReference type="ChEBI" id="CHEBI:57783"/>
        <dbReference type="ChEBI" id="CHEBI:58349"/>
        <dbReference type="ChEBI" id="CHEBI:78776"/>
        <dbReference type="ChEBI" id="CHEBI:78827"/>
        <dbReference type="EC" id="1.1.1.100"/>
    </reaction>
    <physiologicalReaction direction="right-to-left" evidence="25">
        <dbReference type="Rhea" id="RHEA:17399"/>
    </physiologicalReaction>
</comment>
<feature type="compositionally biased region" description="Basic and acidic residues" evidence="59">
    <location>
        <begin position="458"/>
        <end position="468"/>
    </location>
</feature>
<feature type="active site" description="Proton acceptor; for dehydratase activity" evidence="57">
    <location>
        <position position="936"/>
    </location>
</feature>
<keyword evidence="11" id="KW-0511">Multifunctional enzyme</keyword>
<comment type="function">
    <text evidence="22">Fatty acid synthetase is a multifunctional enzyme that catalyzes the de novo biosynthesis of long-chain saturated fatty acids starting from acetyl-CoA and malonyl-CoA in the presence of NADPH. This multifunctional protein contains 7 catalytic activities and a site for the binding of the prosthetic group 4'-phosphopantetheine of the acyl carrier protein ([ACP]) domain.</text>
</comment>
<comment type="catalytic activity">
    <reaction evidence="19">
        <text>(3R)-hydroxyoctadecanoyl-[ACP] = (2E)-octadecenoyl-[ACP] + H2O</text>
        <dbReference type="Rhea" id="RHEA:41924"/>
        <dbReference type="Rhea" id="RHEA-COMP:9654"/>
        <dbReference type="Rhea" id="RHEA-COMP:9655"/>
        <dbReference type="ChEBI" id="CHEBI:15377"/>
        <dbReference type="ChEBI" id="CHEBI:78488"/>
        <dbReference type="ChEBI" id="CHEBI:78489"/>
    </reaction>
    <physiologicalReaction direction="left-to-right" evidence="19">
        <dbReference type="Rhea" id="RHEA:41925"/>
    </physiologicalReaction>
</comment>
<evidence type="ECO:0000256" key="40">
    <source>
        <dbReference type="ARBA" id="ARBA00048650"/>
    </source>
</evidence>
<evidence type="ECO:0000256" key="25">
    <source>
        <dbReference type="ARBA" id="ARBA00047400"/>
    </source>
</evidence>
<dbReference type="CDD" id="cd05195">
    <property type="entry name" value="enoyl_red"/>
    <property type="match status" value="1"/>
</dbReference>
<dbReference type="InterPro" id="IPR013154">
    <property type="entry name" value="ADH-like_N"/>
</dbReference>
<evidence type="ECO:0000256" key="5">
    <source>
        <dbReference type="ARBA" id="ARBA00022679"/>
    </source>
</evidence>
<feature type="domain" description="Ketosynthase family 3 (KS3)" evidence="61">
    <location>
        <begin position="33"/>
        <end position="457"/>
    </location>
</feature>
<dbReference type="Gene3D" id="3.40.366.10">
    <property type="entry name" value="Malonyl-Coenzyme A Acyl Carrier Protein, domain 2"/>
    <property type="match status" value="3"/>
</dbReference>
<dbReference type="InterPro" id="IPR001227">
    <property type="entry name" value="Ac_transferase_dom_sf"/>
</dbReference>
<sequence length="5097" mass="532145">MDNEQRLREYLKRATVDLRQARRRLKEVEDRAGEPIAIIAMGCRYPGGVRSPEDLWRLVADGTDAISEFPTNRGWDVAGIYDPDPDRPGRTYTRHGGFLHDADRFDAEFFGISPREALAMDPQQRLLLEVAWETVERAGIDPHAIRGSRTGVFTGVMVQDYATRFPQPPPGFEGYLGNGSAGSVASGRVAYTLGLEGPAVTIDTACSSSLVAMHLAAQALRQGECALALAGGVTVMSSPALFLEFSRQRGLSPDGRCRSFSAHANGTGWAEGIGLLLLERLSDARRNGHRVLAVLRGSAVNQDGASSGLTAPNGPAQQRVIQQALAGAGLRPADVDVVEAHGTGTTLGDPIEAQALIATYGQDRDRPLWLGSLKSNIGHTQAAAGVGGVIKMVLAMRHGVVPRTLHADEPTPEVDWSAGAVSLATRAVAWPERDGQRRAAVSSFGVSGTNAHVVLEQHPDRAEDDRPGQDGPAEPEHTQPWARTGPVPWVLSGHTEQALRDQAGSLMSLVDTGAHPADVGLSLATTRATLQHRAVLLEPTRDRLRALVEARPDPGLVRGLAPADPPSVVFVFPGQGSQWAGMAVDLLAASPVFAASMADCATALRSFVDWELLDVLGDAEALQRVDVVQPALWAVLVSLAELWRAHGVTPSAVIGHSQGEIAAACAAGVLSLADGARVAALRSRALASLAGRGGMVSVPVPPDQLPPIAGLSVAAVNGPRSTVVSGEPAALEQLLASHERARRVPVDYASHSAQVEEIRERLLADLAPVTPRPGRIPFHSTVTGEPTTELDAAYWYRNLRQTVRFEQTVSTLLDHAVVIEISPHPVLTVGVQETIDAAGADAAVLGTLRRDEDGPARFVTALAEAHVHGVPVDWRPLFPGAAVVDLPTYPFQRERFWLAAEAEPAPLAEPVELAEAGGTLITGRLSLDSHPWLADHTVHDRVLLPGTALLAMAVRAGEAVGCDRVDELTMESPVVVPEHGAVRVQVWIGDPDEHGRRPLRLHSRADGQAWTRTASGTLATGAVPSADRTAWPPPGADPMDVTDLYPRLAETGLGYGPAFRGLRAAWRRAGEVFAEVALTETGHAAGFGIHPALVDAALHAIGLGEFVAAGDGPLLPFSWRGVSVLATDATQLRVHLAPAGPDAVRVALADATGQPVASVAALALRPLPAPQPTEPWRDSLFRVDWTALSTGADTAATVPLEQVLDTDTPPTGVVTADCRSRPGQTGRAVTTRVLDLLRTWLTDPRFAHTRLAVLTSGAIAVLPGEDVPDLAAAPVWGLVRSAQTENPGRFVLVDLDDTEASRAALPAALASGEPQLAVRAGTAYAPRLARVDGLATPGPGSRLDVTSPGSVDNLAFVPAPQATTALAPGQVRVAVRAAGLNFRDALIALGVYPGEAVMGVEGAGVVTEVGPDVPDLTPGTRVFGILPGAFAPLAVADHRMLARIPHGWTFAQAASVPVVFLTAHYALRELARLRPGESVLVHAAAGGVGMAAVQLAQHWGAEVFGTASADKWPATRLDQQHLASSRDLDFEPTFRAGTGGRGVDVVLNSLAGEFVDASLRLLADGGRFVEMGKTDIRDAEQVAAQHPGVTYQAFELFDAGPERIGQLLTELLDLFEQGVLRPLPVTTWHISRAPEALRFLTQARHTGKLVLTLPASLDPDGTVLITGGTGGLGRLLARHLVTRHGVRHLLLASRSGGDAALTDELAALGADARIAACDVSDRDAVARLLASVPDEHPLTAVVHAAGVLDDGVLGSLTPERLDRVMAPKADAALHLHELTGDLDLSAFVLFSSAAGTMGGSGQGNYAAANALLDALAQHRRAHGRPATALAWGLWEQPSGMTDGLDQTDRLRMSRAGAVALSSAEGLALFDAALALDEPVLVPTKVDFAAVRAGLGGEPVPPLLRGLVSRPVRPDRSAVAAPAAGPDKPGPHRLAALPRAERERALVDLVRAHAAATLGHRSADAVPAARPFKDLGFDSLTGVELRNRLTAATGLTLPATLVFDHPTPAVLATHLAAQLSGDQPAATPSTPAARPDTTDDPIVIVAMSCRFPGGVSSPEELWRLLARGGESVGPFPTDRGWDVEGVYHPDRGRAGRTYVRTGGFLPDAALFDAALFNISPREALASDPQQRLLLETAWELFERAGIDPTSLRGTRTGVYVGTGYNEYGAGSTASASTVEDLGGYLVTGNSGSVASGRVAYTFGLEGPAVTVDTACSSSLVALHLAAQALRQGECTLALAGGVTVMATPNAFVEFSRQGGMAPDGRCKAFSARADGFGAAEGVGLVLVERLSDARRHGHPVLAVVRGSAVNSDGASNGLTAPNGPSQQRVISQALANAGLTPGDVDAVEAHGTGTTLGDPIEAQALLATYGQDRPADRPLWLGSLKSNIGHTQFAAGVAGVIKVVLAFQHGLLPRTLHVDQPSPHVDWSSGAVRLLTEEVAWPERGRPRRAGVSSFGISGTNAHLILEQPPGAPAEPDDGVGAAPAGDGPVPWVLSAGSPAALRAQASALLARVGDDPEPRAVDVGYSLATTRAALAHRAVVVAADRAGFTRGLRALAAGEAADNVCVGVTGDGVGGAVFVFPGQGAQWAGMAVDLLDSAPVFAKRMAECAEAIEPHVDWSLHDVLRGAAGAPTLDRIEVLQPALFAVMVSLAELWCSYGVRPAAVVGHSQGEVAAACVAGALSLADAARVVVLRSQLFAETLVGAGAIASVALSASDAAARIARWGDALALAGFNAPGAVTVAGAVAALEEFTADCAAQGVRARILPTTVASHCAQVEPLRERLLTLLGEVPARSSDVPFYSALTGARLDTAELGAEYWFWNARRPVNFEGAVSALLADGHRVFVEPSAHPILSLAVQQTADSHDVPVAAVGSLRRGEGGLDRFLLSVSQAHTHGVAVDWTALFAERGARRVPLPTYPFQRRRYWLPPARPTGDVGAAGLEAAGHPLLGAATELAAADGLLLTGHLSLSAQPWLGEHRVLGTAVVPGPAVLELALHAAARLGCDRVDELTLHTPLVLPEQGGVRLQVSVGAPTESGQRPISLHARDDASADRGWVEHATGLLSAGDPVGPRPLPDWPPERAVAADPEAVYPSLSAAGLDHGPALRGLRALWRWTVTEPGRPPVAATAAEVVLPEEAATEVGAFAVHPVLLDAALHGVLADSADLVLQPLTWRGVSWHARGAARARAVAWRTGPDTVSVVLADDTGQPVVSVDSVTLRPPASDQLRAAGLRDAVFTLNWPTAPDDPAPARSGADWVVLGADPTGVLGPAHQAGPARFASLGEIPSPAADHPTAVVVPIGPGDTDEAAATRAVTEHVRDLLRGWLAEDRFTAARLVVATRHAVAATETDAPPRPAAAVVWALVRAAQAAHPHRFGLVDLDDTEASQRALPAVLAGGAPQVAIRAGVVRQPRLDRAAPPEPTRLGLDPAGAVLVTGADGPLGRLLAEHLVRGHGARHLVLVTRHRPDPDADPVAALAELGAEVTLVTRELADRAAVAALLAEVTSDRPVTAVVHVADPPAAGALAATLHLDALTRQADLAAFVLCSSASALLGGAAPADVAAAGAVADAVARQRRAAGLPAVSLAWGPWQPSTPAAGAASAEPAGVLPLSPEDGLALFDLAVAARDPGPVLFRLDHTAGQHRPDELPVLLRALVGRRSRPTPVRSAAPADQAEHSATAGLAGQLAGLSDADRGDLVLGLVRRHAAAVLGHDSAEAVPDGRAFRELGFDSITAVELRNRLAAATGLRLPATTVFDHPTARALADHLLAQLLGTAEPAPAATAGPGSAGGSATAEPIAIVAMTCRFPGGVRSPDQLWQLVSQGRDAITPFPDDRGWDVDAIHDPVPGRPGRSYVRHGGFLDGVDLFDAEFFGISPREAHMMDPQQRLLLQASWELIERAGIDPATLRGSQTGVFAGTSGQDYGVLLAAAGEGGDEYLITGGSASVLSGRLAYAFGFEGPAVTVDTACSSSLVALHLASQALRQGECSLALAGAAAVLATPSAFVAFSRQRGLAPDGRCKSFADTADGTAWSEGVAVLLLERLSDAQRHGHPVLAVVRGSAVNSDGASNGLTAPNGLAQQRVIRQALASAGLSTADVDAVEAHGTGTRLGDPIEAQALLATYGQDRDRPLWLGSVKSNIGHTQGVSGLAGVIKMVLALRHNVLPRTLHAEQPTSQVDWSTGAVRLLTEPVAWPEHGRPRRAGVSSFGISGTNAHVILEQAPPEPAPAEAGGAATDDTESVAVAWPLAAHTPEALRAQADRLLSFVDGEGGAARPEDVGYSLALTRTQFEHRAVVVGTDRDQLRRGLAALAGNQASPGVVLGAARGDTGRLAVLFAGQGAQRVGMGQQLYRAFPVFAEAFDAVCAELDPHLDRPVRELVFASPDGLRQTGQAQASLFAVEVALFHLVRSCGVRPDYLLGHSVGELTAAHVAGVLSLADACTLVAARGRLMQELPPGGAMTAIRAAEEEVLASLAEHGGRVAVAAVNGPGATVISGPADLVADIAATWRERGRKTRELPVSHAFHSPLVEPMLAEFARVARGLRFQAPRIPVVSNVTGELATEQQLCSPDYWVRHARQTVRFQDGVRWLLARNVRTFVDAGPDGTLAAAARECARTPGTGGAPATAASGRAVFVPVLRGGRPETETLATALGQLHVGGSAVDWAALFAPRRARRVDLPTYAFQTRRFWVNAAGKALRQASQPEPAVPVEQEATPALPGGLAELPEDQRRTELLSLVRAQTAVVLGHAAADEVRVDRGFLELGFDSVTAAELVGRLGAAIGRELPTAAVFDHRTPTDLAEHLDALLGEPAQAEQRPPEEQIEGGQFNTLFGRAIELGKANEFMDFLDMASRFRRTFDDPTDLTGTVDISWISTGGSGPALVCLPGFIGMPGPQQFARFAAPLRDDHEVSVLQHPGFTEGELLPSDIDALIRLHARTVLAHYADRPFALVGLSSGGLVAQTLARHLEAQGVRPCGVVLLDTFGPHLAHITDALIPEFAVRLYDVHVGMGYAFNDDWLTAMGRYVAFPWKIQDLASPILLVRATVPLIEWTRDEDWRTSWESAHSVVDVPGDHFSMMGDYADHTAAAVDAWLRRVATPPITSVSEENVR</sequence>
<feature type="domain" description="PKS/mFAS DH" evidence="62">
    <location>
        <begin position="904"/>
        <end position="1173"/>
    </location>
</feature>
<feature type="region of interest" description="C-terminal hotdog fold" evidence="57">
    <location>
        <begin position="1036"/>
        <end position="1173"/>
    </location>
</feature>
<dbReference type="InterPro" id="IPR049551">
    <property type="entry name" value="PKS_DH_C"/>
</dbReference>
<evidence type="ECO:0000256" key="52">
    <source>
        <dbReference type="ARBA" id="ARBA00049533"/>
    </source>
</evidence>
<dbReference type="Pfam" id="PF13602">
    <property type="entry name" value="ADH_zinc_N_2"/>
    <property type="match status" value="1"/>
</dbReference>
<dbReference type="SMART" id="SM00825">
    <property type="entry name" value="PKS_KS"/>
    <property type="match status" value="3"/>
</dbReference>
<dbReference type="GO" id="GO:0006633">
    <property type="term" value="P:fatty acid biosynthetic process"/>
    <property type="evidence" value="ECO:0007669"/>
    <property type="project" value="InterPro"/>
</dbReference>
<dbReference type="FunFam" id="3.40.50.720:FF:000209">
    <property type="entry name" value="Polyketide synthase Pks12"/>
    <property type="match status" value="1"/>
</dbReference>
<comment type="catalytic activity">
    <reaction evidence="23">
        <text>3-oxooctadecanoyl-[ACP] + NADPH + H(+) = (3R)-hydroxyoctadecanoyl-[ACP] + NADP(+)</text>
        <dbReference type="Rhea" id="RHEA:41920"/>
        <dbReference type="Rhea" id="RHEA-COMP:9653"/>
        <dbReference type="Rhea" id="RHEA-COMP:9654"/>
        <dbReference type="ChEBI" id="CHEBI:15378"/>
        <dbReference type="ChEBI" id="CHEBI:57783"/>
        <dbReference type="ChEBI" id="CHEBI:58349"/>
        <dbReference type="ChEBI" id="CHEBI:78487"/>
        <dbReference type="ChEBI" id="CHEBI:78488"/>
    </reaction>
    <physiologicalReaction direction="left-to-right" evidence="23">
        <dbReference type="Rhea" id="RHEA:41921"/>
    </physiologicalReaction>
</comment>
<evidence type="ECO:0000256" key="35">
    <source>
        <dbReference type="ARBA" id="ARBA00048281"/>
    </source>
</evidence>
<dbReference type="InterPro" id="IPR013968">
    <property type="entry name" value="PKS_KR"/>
</dbReference>
<evidence type="ECO:0000259" key="61">
    <source>
        <dbReference type="PROSITE" id="PS52004"/>
    </source>
</evidence>
<feature type="domain" description="Carrier" evidence="60">
    <location>
        <begin position="3690"/>
        <end position="3765"/>
    </location>
</feature>
<evidence type="ECO:0000256" key="41">
    <source>
        <dbReference type="ARBA" id="ARBA00048691"/>
    </source>
</evidence>
<evidence type="ECO:0000256" key="32">
    <source>
        <dbReference type="ARBA" id="ARBA00047953"/>
    </source>
</evidence>
<evidence type="ECO:0000256" key="33">
    <source>
        <dbReference type="ARBA" id="ARBA00047961"/>
    </source>
</evidence>
<evidence type="ECO:0000256" key="58">
    <source>
        <dbReference type="SAM" id="Coils"/>
    </source>
</evidence>
<dbReference type="InterPro" id="IPR029058">
    <property type="entry name" value="AB_hydrolase_fold"/>
</dbReference>
<comment type="catalytic activity">
    <reaction evidence="27">
        <text>tetradecanoyl-[ACP] + malonyl-[ACP] + H(+) = 3-oxohexadecanoyl-[ACP] + holo-[ACP] + CO2</text>
        <dbReference type="Rhea" id="RHEA:41900"/>
        <dbReference type="Rhea" id="RHEA-COMP:9623"/>
        <dbReference type="Rhea" id="RHEA-COMP:9648"/>
        <dbReference type="Rhea" id="RHEA-COMP:9649"/>
        <dbReference type="Rhea" id="RHEA-COMP:9685"/>
        <dbReference type="ChEBI" id="CHEBI:15378"/>
        <dbReference type="ChEBI" id="CHEBI:16526"/>
        <dbReference type="ChEBI" id="CHEBI:64479"/>
        <dbReference type="ChEBI" id="CHEBI:78449"/>
        <dbReference type="ChEBI" id="CHEBI:78477"/>
        <dbReference type="ChEBI" id="CHEBI:78478"/>
    </reaction>
    <physiologicalReaction direction="left-to-right" evidence="27">
        <dbReference type="Rhea" id="RHEA:41901"/>
    </physiologicalReaction>
</comment>
<evidence type="ECO:0000256" key="56">
    <source>
        <dbReference type="ARBA" id="ARBA00063272"/>
    </source>
</evidence>
<evidence type="ECO:0000256" key="22">
    <source>
        <dbReference type="ARBA" id="ARBA00023442"/>
    </source>
</evidence>
<evidence type="ECO:0000256" key="2">
    <source>
        <dbReference type="ARBA" id="ARBA00005189"/>
    </source>
</evidence>
<dbReference type="SUPFAM" id="SSF101173">
    <property type="entry name" value="Docking domain B of the erythromycin polyketide synthase (DEBS)"/>
    <property type="match status" value="1"/>
</dbReference>
<evidence type="ECO:0000256" key="51">
    <source>
        <dbReference type="ARBA" id="ARBA00049521"/>
    </source>
</evidence>
<dbReference type="GO" id="GO:0033068">
    <property type="term" value="P:macrolide biosynthetic process"/>
    <property type="evidence" value="ECO:0007669"/>
    <property type="project" value="UniProtKB-ARBA"/>
</dbReference>
<dbReference type="SUPFAM" id="SSF52151">
    <property type="entry name" value="FabD/lysophospholipase-like"/>
    <property type="match status" value="3"/>
</dbReference>
<evidence type="ECO:0000256" key="10">
    <source>
        <dbReference type="ARBA" id="ARBA00023239"/>
    </source>
</evidence>
<evidence type="ECO:0000256" key="26">
    <source>
        <dbReference type="ARBA" id="ARBA00047440"/>
    </source>
</evidence>
<keyword evidence="4" id="KW-0597">Phosphoprotein</keyword>
<dbReference type="InterPro" id="IPR055123">
    <property type="entry name" value="SpnB-like_Rossmann"/>
</dbReference>
<dbReference type="Gene3D" id="3.40.50.720">
    <property type="entry name" value="NAD(P)-binding Rossmann-like Domain"/>
    <property type="match status" value="2"/>
</dbReference>
<dbReference type="PROSITE" id="PS00012">
    <property type="entry name" value="PHOSPHOPANTETHEINE"/>
    <property type="match status" value="3"/>
</dbReference>
<dbReference type="InterPro" id="IPR020806">
    <property type="entry name" value="PKS_PP-bd"/>
</dbReference>
<dbReference type="InterPro" id="IPR015083">
    <property type="entry name" value="NorB/c/GfsB-D-like_docking"/>
</dbReference>
<evidence type="ECO:0000256" key="55">
    <source>
        <dbReference type="ARBA" id="ARBA00060622"/>
    </source>
</evidence>
<dbReference type="GO" id="GO:0047879">
    <property type="term" value="F:erythronolide synthase activity"/>
    <property type="evidence" value="ECO:0007669"/>
    <property type="project" value="UniProtKB-EC"/>
</dbReference>
<comment type="cofactor">
    <cofactor evidence="1">
        <name>pantetheine 4'-phosphate</name>
        <dbReference type="ChEBI" id="CHEBI:47942"/>
    </cofactor>
</comment>
<comment type="catalytic activity">
    <reaction evidence="28">
        <text>(2E)-butenoyl-[ACP] + NADPH + H(+) = butanoyl-[ACP] + NADP(+)</text>
        <dbReference type="Rhea" id="RHEA:41812"/>
        <dbReference type="Rhea" id="RHEA-COMP:9627"/>
        <dbReference type="Rhea" id="RHEA-COMP:9628"/>
        <dbReference type="ChEBI" id="CHEBI:15378"/>
        <dbReference type="ChEBI" id="CHEBI:57783"/>
        <dbReference type="ChEBI" id="CHEBI:58349"/>
        <dbReference type="ChEBI" id="CHEBI:78453"/>
        <dbReference type="ChEBI" id="CHEBI:78454"/>
    </reaction>
    <physiologicalReaction direction="left-to-right" evidence="28">
        <dbReference type="Rhea" id="RHEA:41813"/>
    </physiologicalReaction>
</comment>
<dbReference type="Gene3D" id="3.40.47.10">
    <property type="match status" value="3"/>
</dbReference>
<evidence type="ECO:0000256" key="31">
    <source>
        <dbReference type="ARBA" id="ARBA00047897"/>
    </source>
</evidence>
<dbReference type="Pfam" id="PF16197">
    <property type="entry name" value="KAsynt_C_assoc"/>
    <property type="match status" value="3"/>
</dbReference>
<evidence type="ECO:0000256" key="45">
    <source>
        <dbReference type="ARBA" id="ARBA00049109"/>
    </source>
</evidence>
<dbReference type="PROSITE" id="PS00606">
    <property type="entry name" value="KS3_1"/>
    <property type="match status" value="3"/>
</dbReference>
<dbReference type="InterPro" id="IPR011032">
    <property type="entry name" value="GroES-like_sf"/>
</dbReference>
<comment type="catalytic activity">
    <reaction evidence="47">
        <text>3-oxododecanoyl-[ACP] + NADPH + H(+) = (3R)-hydroxydodecanoyl-[ACP] + NADP(+)</text>
        <dbReference type="Rhea" id="RHEA:41872"/>
        <dbReference type="Rhea" id="RHEA-COMP:9641"/>
        <dbReference type="Rhea" id="RHEA-COMP:9642"/>
        <dbReference type="ChEBI" id="CHEBI:15378"/>
        <dbReference type="ChEBI" id="CHEBI:57783"/>
        <dbReference type="ChEBI" id="CHEBI:58349"/>
        <dbReference type="ChEBI" id="CHEBI:78469"/>
        <dbReference type="ChEBI" id="CHEBI:78470"/>
    </reaction>
    <physiologicalReaction direction="left-to-right" evidence="47">
        <dbReference type="Rhea" id="RHEA:41873"/>
    </physiologicalReaction>
</comment>
<keyword evidence="12" id="KW-0012">Acyltransferase</keyword>
<dbReference type="GO" id="GO:0004312">
    <property type="term" value="F:fatty acid synthase activity"/>
    <property type="evidence" value="ECO:0007669"/>
    <property type="project" value="TreeGrafter"/>
</dbReference>
<comment type="catalytic activity">
    <reaction evidence="46">
        <text>(2E)-tetradecenoyl-[ACP] + NADPH + H(+) = tetradecanoyl-[ACP] + NADP(+)</text>
        <dbReference type="Rhea" id="RHEA:41896"/>
        <dbReference type="Rhea" id="RHEA-COMP:9647"/>
        <dbReference type="Rhea" id="RHEA-COMP:9648"/>
        <dbReference type="ChEBI" id="CHEBI:15378"/>
        <dbReference type="ChEBI" id="CHEBI:57783"/>
        <dbReference type="ChEBI" id="CHEBI:58349"/>
        <dbReference type="ChEBI" id="CHEBI:78475"/>
        <dbReference type="ChEBI" id="CHEBI:78477"/>
    </reaction>
    <physiologicalReaction direction="left-to-right" evidence="46">
        <dbReference type="Rhea" id="RHEA:41897"/>
    </physiologicalReaction>
</comment>
<dbReference type="Pfam" id="PF00698">
    <property type="entry name" value="Acyl_transf_1"/>
    <property type="match status" value="3"/>
</dbReference>
<evidence type="ECO:0000256" key="59">
    <source>
        <dbReference type="SAM" id="MobiDB-lite"/>
    </source>
</evidence>
<comment type="catalytic activity">
    <reaction evidence="16">
        <text>(3R)-hydroxydecanoyl-[ACP] = (2E)-decenoyl-[ACP] + H2O</text>
        <dbReference type="Rhea" id="RHEA:41860"/>
        <dbReference type="Rhea" id="RHEA-COMP:9638"/>
        <dbReference type="Rhea" id="RHEA-COMP:9639"/>
        <dbReference type="ChEBI" id="CHEBI:15377"/>
        <dbReference type="ChEBI" id="CHEBI:78466"/>
        <dbReference type="ChEBI" id="CHEBI:78467"/>
    </reaction>
    <physiologicalReaction direction="left-to-right" evidence="16">
        <dbReference type="Rhea" id="RHEA:41861"/>
    </physiologicalReaction>
</comment>
<evidence type="ECO:0000256" key="30">
    <source>
        <dbReference type="ARBA" id="ARBA00047810"/>
    </source>
</evidence>
<comment type="catalytic activity">
    <reaction evidence="43">
        <text>3-oxotetradecanoyl-[ACP] + NADPH + H(+) = (3R)-hydroxytetradecanoyl-[ACP] + NADP(+)</text>
        <dbReference type="Rhea" id="RHEA:41888"/>
        <dbReference type="Rhea" id="RHEA-COMP:9645"/>
        <dbReference type="Rhea" id="RHEA-COMP:9646"/>
        <dbReference type="ChEBI" id="CHEBI:15378"/>
        <dbReference type="ChEBI" id="CHEBI:57783"/>
        <dbReference type="ChEBI" id="CHEBI:58349"/>
        <dbReference type="ChEBI" id="CHEBI:78473"/>
        <dbReference type="ChEBI" id="CHEBI:78474"/>
    </reaction>
    <physiologicalReaction direction="left-to-right" evidence="43">
        <dbReference type="Rhea" id="RHEA:41889"/>
    </physiologicalReaction>
</comment>
<evidence type="ECO:0000256" key="19">
    <source>
        <dbReference type="ARBA" id="ARBA00023399"/>
    </source>
</evidence>
<comment type="catalytic activity">
    <reaction evidence="45">
        <text>decanoyl-[ACP] + malonyl-[ACP] + H(+) = 3-oxododecanoyl-[ACP] + holo-[ACP] + CO2</text>
        <dbReference type="Rhea" id="RHEA:41868"/>
        <dbReference type="Rhea" id="RHEA-COMP:9623"/>
        <dbReference type="Rhea" id="RHEA-COMP:9640"/>
        <dbReference type="Rhea" id="RHEA-COMP:9641"/>
        <dbReference type="Rhea" id="RHEA-COMP:9685"/>
        <dbReference type="ChEBI" id="CHEBI:15378"/>
        <dbReference type="ChEBI" id="CHEBI:16526"/>
        <dbReference type="ChEBI" id="CHEBI:64479"/>
        <dbReference type="ChEBI" id="CHEBI:78449"/>
        <dbReference type="ChEBI" id="CHEBI:78468"/>
        <dbReference type="ChEBI" id="CHEBI:78469"/>
    </reaction>
    <physiologicalReaction direction="left-to-right" evidence="45">
        <dbReference type="Rhea" id="RHEA:41869"/>
    </physiologicalReaction>
</comment>
<dbReference type="InterPro" id="IPR020807">
    <property type="entry name" value="PKS_DH"/>
</dbReference>
<dbReference type="InterPro" id="IPR020843">
    <property type="entry name" value="ER"/>
</dbReference>
<comment type="pathway">
    <text evidence="2">Lipid metabolism.</text>
</comment>
<evidence type="ECO:0000256" key="21">
    <source>
        <dbReference type="ARBA" id="ARBA00023402"/>
    </source>
</evidence>
<evidence type="ECO:0000256" key="1">
    <source>
        <dbReference type="ARBA" id="ARBA00001957"/>
    </source>
</evidence>
<evidence type="ECO:0000259" key="60">
    <source>
        <dbReference type="PROSITE" id="PS50075"/>
    </source>
</evidence>
<evidence type="ECO:0000256" key="3">
    <source>
        <dbReference type="ARBA" id="ARBA00022450"/>
    </source>
</evidence>
<comment type="catalytic activity">
    <reaction evidence="35">
        <text>(2E)-dodecenoyl-[ACP] + NADPH + H(+) = dodecanoyl-[ACP] + NADP(+)</text>
        <dbReference type="Rhea" id="RHEA:41880"/>
        <dbReference type="Rhea" id="RHEA-COMP:9643"/>
        <dbReference type="Rhea" id="RHEA-COMP:9644"/>
        <dbReference type="ChEBI" id="CHEBI:15378"/>
        <dbReference type="ChEBI" id="CHEBI:57783"/>
        <dbReference type="ChEBI" id="CHEBI:58349"/>
        <dbReference type="ChEBI" id="CHEBI:65264"/>
        <dbReference type="ChEBI" id="CHEBI:78472"/>
    </reaction>
    <physiologicalReaction direction="left-to-right" evidence="35">
        <dbReference type="Rhea" id="RHEA:41881"/>
    </physiologicalReaction>
</comment>
<evidence type="ECO:0000256" key="14">
    <source>
        <dbReference type="ARBA" id="ARBA00023351"/>
    </source>
</evidence>
<evidence type="ECO:0000256" key="36">
    <source>
        <dbReference type="ARBA" id="ARBA00048289"/>
    </source>
</evidence>
<comment type="subunit">
    <text evidence="56">Homodimer. Erythronolide synthase is composed of EryAI, EryAII and EryAIII multimodular (2 modules) polypeptides each coding for a functional synthase subunit which participates in 2 of the six FAS-like elongation steps required for formation of the polyketide. Module 1, 2, 3, 4, 5, and 6 participating in biosynthesis steps 1, 2, 3, 4, 5, and 6, respectively.</text>
</comment>
<proteinExistence type="predicted"/>
<dbReference type="Gene3D" id="3.30.70.3290">
    <property type="match status" value="3"/>
</dbReference>
<comment type="function">
    <text evidence="54">Involved in the biosynthesis of antibiotic erythromycin via the biosynthesis of its aglycone precursor, 6-deoxyerythronolide B (6-dEB).</text>
</comment>
<feature type="domain" description="Ketosynthase family 3 (KS3)" evidence="61">
    <location>
        <begin position="2038"/>
        <end position="2467"/>
    </location>
</feature>
<comment type="catalytic activity">
    <reaction evidence="29">
        <text>dodecanoyl-[ACP] + malonyl-[ACP] + H(+) = 3-oxotetradecanoyl-[ACP] + holo-[ACP] + CO2</text>
        <dbReference type="Rhea" id="RHEA:41884"/>
        <dbReference type="Rhea" id="RHEA-COMP:9623"/>
        <dbReference type="Rhea" id="RHEA-COMP:9644"/>
        <dbReference type="Rhea" id="RHEA-COMP:9645"/>
        <dbReference type="Rhea" id="RHEA-COMP:9685"/>
        <dbReference type="ChEBI" id="CHEBI:15378"/>
        <dbReference type="ChEBI" id="CHEBI:16526"/>
        <dbReference type="ChEBI" id="CHEBI:64479"/>
        <dbReference type="ChEBI" id="CHEBI:65264"/>
        <dbReference type="ChEBI" id="CHEBI:78449"/>
        <dbReference type="ChEBI" id="CHEBI:78473"/>
    </reaction>
    <physiologicalReaction direction="left-to-right" evidence="29">
        <dbReference type="Rhea" id="RHEA:41885"/>
    </physiologicalReaction>
</comment>
<feature type="domain" description="Carrier" evidence="60">
    <location>
        <begin position="4721"/>
        <end position="4796"/>
    </location>
</feature>
<dbReference type="SMART" id="SM00827">
    <property type="entry name" value="PKS_AT"/>
    <property type="match status" value="3"/>
</dbReference>
<dbReference type="Gene3D" id="3.40.50.11460">
    <property type="match status" value="1"/>
</dbReference>
<dbReference type="InterPro" id="IPR049900">
    <property type="entry name" value="PKS_mFAS_DH"/>
</dbReference>
<evidence type="ECO:0000256" key="27">
    <source>
        <dbReference type="ARBA" id="ARBA00047451"/>
    </source>
</evidence>
<dbReference type="SUPFAM" id="SSF47336">
    <property type="entry name" value="ACP-like"/>
    <property type="match status" value="3"/>
</dbReference>
<dbReference type="Pfam" id="PF22953">
    <property type="entry name" value="SpnB_Rossmann"/>
    <property type="match status" value="2"/>
</dbReference>
<evidence type="ECO:0000256" key="57">
    <source>
        <dbReference type="PROSITE-ProRule" id="PRU01363"/>
    </source>
</evidence>
<name>A0AAE3GHY2_9PSEU</name>
<comment type="catalytic activity">
    <reaction evidence="48">
        <text>3-oxohexadecanoyl-[ACP] + NADPH + H(+) = (3R)-hydroxyhexadecanoyl-[ACP] + NADP(+)</text>
        <dbReference type="Rhea" id="RHEA:41904"/>
        <dbReference type="Rhea" id="RHEA-COMP:9649"/>
        <dbReference type="Rhea" id="RHEA-COMP:9650"/>
        <dbReference type="ChEBI" id="CHEBI:15378"/>
        <dbReference type="ChEBI" id="CHEBI:57783"/>
        <dbReference type="ChEBI" id="CHEBI:58349"/>
        <dbReference type="ChEBI" id="CHEBI:78478"/>
        <dbReference type="ChEBI" id="CHEBI:78480"/>
    </reaction>
    <physiologicalReaction direction="left-to-right" evidence="48">
        <dbReference type="Rhea" id="RHEA:41905"/>
    </physiologicalReaction>
</comment>
<dbReference type="InterPro" id="IPR036736">
    <property type="entry name" value="ACP-like_sf"/>
</dbReference>
<dbReference type="GO" id="GO:0019171">
    <property type="term" value="F:(3R)-hydroxyacyl-[acyl-carrier-protein] dehydratase activity"/>
    <property type="evidence" value="ECO:0007669"/>
    <property type="project" value="UniProtKB-EC"/>
</dbReference>
<comment type="catalytic activity">
    <reaction evidence="53">
        <text>6 (S)-methylmalonyl-CoA + propanoyl-CoA + 6 NADPH + 12 H(+) = 6-deoxyerythronolide B + 6 CO2 + 6 NADP(+) + 7 CoA + H2O</text>
        <dbReference type="Rhea" id="RHEA:23068"/>
        <dbReference type="ChEBI" id="CHEBI:15377"/>
        <dbReference type="ChEBI" id="CHEBI:15378"/>
        <dbReference type="ChEBI" id="CHEBI:16089"/>
        <dbReference type="ChEBI" id="CHEBI:16526"/>
        <dbReference type="ChEBI" id="CHEBI:57287"/>
        <dbReference type="ChEBI" id="CHEBI:57327"/>
        <dbReference type="ChEBI" id="CHEBI:57392"/>
        <dbReference type="ChEBI" id="CHEBI:57783"/>
        <dbReference type="ChEBI" id="CHEBI:58349"/>
        <dbReference type="EC" id="2.3.1.94"/>
    </reaction>
</comment>
<feature type="region of interest" description="Disordered" evidence="59">
    <location>
        <begin position="2464"/>
        <end position="2487"/>
    </location>
</feature>
<protein>
    <submittedName>
        <fullName evidence="63">Polyketide synthase 12</fullName>
    </submittedName>
</protein>
<comment type="catalytic activity">
    <reaction evidence="14">
        <text>(3R)-hydroxydodecanoyl-[ACP] = (2E)-dodecenoyl-[ACP] + H2O</text>
        <dbReference type="Rhea" id="RHEA:41876"/>
        <dbReference type="Rhea" id="RHEA-COMP:9642"/>
        <dbReference type="Rhea" id="RHEA-COMP:9643"/>
        <dbReference type="ChEBI" id="CHEBI:15377"/>
        <dbReference type="ChEBI" id="CHEBI:78470"/>
        <dbReference type="ChEBI" id="CHEBI:78472"/>
    </reaction>
    <physiologicalReaction direction="left-to-right" evidence="14">
        <dbReference type="Rhea" id="RHEA:41877"/>
    </physiologicalReaction>
</comment>
<dbReference type="SUPFAM" id="SSF53901">
    <property type="entry name" value="Thiolase-like"/>
    <property type="match status" value="3"/>
</dbReference>
<evidence type="ECO:0000313" key="64">
    <source>
        <dbReference type="Proteomes" id="UP001206128"/>
    </source>
</evidence>
<comment type="catalytic activity">
    <reaction evidence="15">
        <text>(3R)-hydroxyhexanoyl-[ACP] = (2E)-hexenoyl-[ACP] + H2O</text>
        <dbReference type="Rhea" id="RHEA:41828"/>
        <dbReference type="Rhea" id="RHEA-COMP:9630"/>
        <dbReference type="Rhea" id="RHEA-COMP:9631"/>
        <dbReference type="ChEBI" id="CHEBI:15377"/>
        <dbReference type="ChEBI" id="CHEBI:78457"/>
        <dbReference type="ChEBI" id="CHEBI:78458"/>
    </reaction>
    <physiologicalReaction direction="left-to-right" evidence="15">
        <dbReference type="Rhea" id="RHEA:41829"/>
    </physiologicalReaction>
</comment>
<dbReference type="Gene3D" id="3.10.129.110">
    <property type="entry name" value="Polyketide synthase dehydratase"/>
    <property type="match status" value="2"/>
</dbReference>
<keyword evidence="10" id="KW-0456">Lyase</keyword>
<dbReference type="InterPro" id="IPR014043">
    <property type="entry name" value="Acyl_transferase_dom"/>
</dbReference>
<dbReference type="InterPro" id="IPR057326">
    <property type="entry name" value="KR_dom"/>
</dbReference>
<evidence type="ECO:0000256" key="54">
    <source>
        <dbReference type="ARBA" id="ARBA00060158"/>
    </source>
</evidence>
<evidence type="ECO:0000256" key="17">
    <source>
        <dbReference type="ARBA" id="ARBA00023394"/>
    </source>
</evidence>
<comment type="catalytic activity">
    <reaction evidence="51">
        <text>(2E)-decenoyl-[ACP] + NADPH + H(+) = decanoyl-[ACP] + NADP(+)</text>
        <dbReference type="Rhea" id="RHEA:41864"/>
        <dbReference type="Rhea" id="RHEA-COMP:9639"/>
        <dbReference type="Rhea" id="RHEA-COMP:9640"/>
        <dbReference type="ChEBI" id="CHEBI:15378"/>
        <dbReference type="ChEBI" id="CHEBI:57783"/>
        <dbReference type="ChEBI" id="CHEBI:58349"/>
        <dbReference type="ChEBI" id="CHEBI:78467"/>
        <dbReference type="ChEBI" id="CHEBI:78468"/>
    </reaction>
    <physiologicalReaction direction="left-to-right" evidence="51">
        <dbReference type="Rhea" id="RHEA:41865"/>
    </physiologicalReaction>
</comment>
<evidence type="ECO:0000256" key="20">
    <source>
        <dbReference type="ARBA" id="ARBA00023401"/>
    </source>
</evidence>
<dbReference type="InterPro" id="IPR016039">
    <property type="entry name" value="Thiolase-like"/>
</dbReference>
<dbReference type="Gene3D" id="1.10.1200.10">
    <property type="entry name" value="ACP-like"/>
    <property type="match status" value="3"/>
</dbReference>
<dbReference type="InterPro" id="IPR050091">
    <property type="entry name" value="PKS_NRPS_Biosynth_Enz"/>
</dbReference>
<dbReference type="Proteomes" id="UP001206128">
    <property type="component" value="Unassembled WGS sequence"/>
</dbReference>
<reference evidence="63" key="1">
    <citation type="submission" date="2022-06" db="EMBL/GenBank/DDBJ databases">
        <title>Genomic Encyclopedia of Archaeal and Bacterial Type Strains, Phase II (KMG-II): from individual species to whole genera.</title>
        <authorList>
            <person name="Goeker M."/>
        </authorList>
    </citation>
    <scope>NUCLEOTIDE SEQUENCE</scope>
    <source>
        <strain evidence="63">DSM 43935</strain>
    </source>
</reference>
<evidence type="ECO:0000256" key="49">
    <source>
        <dbReference type="ARBA" id="ARBA00049422"/>
    </source>
</evidence>
<comment type="catalytic activity">
    <reaction evidence="44">
        <text>(2E)-octadecenoyl-[ACP] + NADPH + H(+) = octadecanoyl-[ACP] + NADP(+)</text>
        <dbReference type="Rhea" id="RHEA:41928"/>
        <dbReference type="Rhea" id="RHEA-COMP:9655"/>
        <dbReference type="Rhea" id="RHEA-COMP:9656"/>
        <dbReference type="ChEBI" id="CHEBI:15378"/>
        <dbReference type="ChEBI" id="CHEBI:57783"/>
        <dbReference type="ChEBI" id="CHEBI:58349"/>
        <dbReference type="ChEBI" id="CHEBI:78489"/>
        <dbReference type="ChEBI" id="CHEBI:78495"/>
    </reaction>
    <physiologicalReaction direction="left-to-right" evidence="44">
        <dbReference type="Rhea" id="RHEA:41929"/>
    </physiologicalReaction>
</comment>
<dbReference type="FunFam" id="3.40.366.10:FF:000002">
    <property type="entry name" value="Probable polyketide synthase 2"/>
    <property type="match status" value="2"/>
</dbReference>
<dbReference type="FunFam" id="3.90.180.10:FF:000032">
    <property type="entry name" value="Probable polyketide synthase pks1"/>
    <property type="match status" value="1"/>
</dbReference>
<feature type="active site" description="Proton acceptor; for dehydratase activity" evidence="57">
    <location>
        <position position="2976"/>
    </location>
</feature>
<feature type="domain" description="PKS/mFAS DH" evidence="62">
    <location>
        <begin position="2944"/>
        <end position="3224"/>
    </location>
</feature>
<comment type="catalytic activity">
    <reaction evidence="30">
        <text>(2E)-hexadecenoyl-[ACP] + NADPH + H(+) = hexadecanoyl-[ACP] + NADP(+)</text>
        <dbReference type="Rhea" id="RHEA:41912"/>
        <dbReference type="Rhea" id="RHEA-COMP:9651"/>
        <dbReference type="Rhea" id="RHEA-COMP:9652"/>
        <dbReference type="ChEBI" id="CHEBI:15378"/>
        <dbReference type="ChEBI" id="CHEBI:57783"/>
        <dbReference type="ChEBI" id="CHEBI:58349"/>
        <dbReference type="ChEBI" id="CHEBI:78481"/>
        <dbReference type="ChEBI" id="CHEBI:78483"/>
    </reaction>
    <physiologicalReaction direction="left-to-right" evidence="30">
        <dbReference type="Rhea" id="RHEA:41913"/>
    </physiologicalReaction>
</comment>
<comment type="catalytic activity">
    <reaction evidence="39">
        <text>3-oxohexanoyl-[ACP] + NADPH + H(+) = (3R)-hydroxyhexanoyl-[ACP] + NADP(+)</text>
        <dbReference type="Rhea" id="RHEA:41824"/>
        <dbReference type="Rhea" id="RHEA-COMP:9629"/>
        <dbReference type="Rhea" id="RHEA-COMP:9630"/>
        <dbReference type="ChEBI" id="CHEBI:15378"/>
        <dbReference type="ChEBI" id="CHEBI:57783"/>
        <dbReference type="ChEBI" id="CHEBI:58349"/>
        <dbReference type="ChEBI" id="CHEBI:78456"/>
        <dbReference type="ChEBI" id="CHEBI:78457"/>
    </reaction>
    <physiologicalReaction direction="left-to-right" evidence="39">
        <dbReference type="Rhea" id="RHEA:41825"/>
    </physiologicalReaction>
</comment>
<dbReference type="InterPro" id="IPR020841">
    <property type="entry name" value="PKS_Beta-ketoAc_synthase_dom"/>
</dbReference>
<evidence type="ECO:0000256" key="18">
    <source>
        <dbReference type="ARBA" id="ARBA00023398"/>
    </source>
</evidence>
<comment type="catalytic activity">
    <reaction evidence="34">
        <text>hexadecanoyl-[ACP] + malonyl-[ACP] + H(+) = 3-oxooctadecanoyl-[ACP] + holo-[ACP] + CO2</text>
        <dbReference type="Rhea" id="RHEA:41916"/>
        <dbReference type="Rhea" id="RHEA-COMP:9623"/>
        <dbReference type="Rhea" id="RHEA-COMP:9652"/>
        <dbReference type="Rhea" id="RHEA-COMP:9653"/>
        <dbReference type="Rhea" id="RHEA-COMP:9685"/>
        <dbReference type="ChEBI" id="CHEBI:15378"/>
        <dbReference type="ChEBI" id="CHEBI:16526"/>
        <dbReference type="ChEBI" id="CHEBI:64479"/>
        <dbReference type="ChEBI" id="CHEBI:78449"/>
        <dbReference type="ChEBI" id="CHEBI:78483"/>
        <dbReference type="ChEBI" id="CHEBI:78487"/>
    </reaction>
    <physiologicalReaction direction="left-to-right" evidence="34">
        <dbReference type="Rhea" id="RHEA:41917"/>
    </physiologicalReaction>
</comment>
<comment type="catalytic activity">
    <reaction evidence="21">
        <text>(3R)-hydroxybutanoyl-[ACP] = (2E)-butenoyl-[ACP] + H2O</text>
        <dbReference type="Rhea" id="RHEA:41808"/>
        <dbReference type="Rhea" id="RHEA-COMP:9626"/>
        <dbReference type="Rhea" id="RHEA-COMP:9627"/>
        <dbReference type="ChEBI" id="CHEBI:15377"/>
        <dbReference type="ChEBI" id="CHEBI:78451"/>
        <dbReference type="ChEBI" id="CHEBI:78453"/>
    </reaction>
    <physiologicalReaction direction="left-to-right" evidence="21">
        <dbReference type="Rhea" id="RHEA:41809"/>
    </physiologicalReaction>
</comment>
<dbReference type="Pfam" id="PF02801">
    <property type="entry name" value="Ketoacyl-synt_C"/>
    <property type="match status" value="3"/>
</dbReference>
<dbReference type="InterPro" id="IPR049552">
    <property type="entry name" value="PKS_DH_N"/>
</dbReference>
<evidence type="ECO:0000256" key="28">
    <source>
        <dbReference type="ARBA" id="ARBA00047500"/>
    </source>
</evidence>
<feature type="region of interest" description="C-terminal hotdog fold" evidence="57">
    <location>
        <begin position="3080"/>
        <end position="3224"/>
    </location>
</feature>
<dbReference type="SMART" id="SM00829">
    <property type="entry name" value="PKS_ER"/>
    <property type="match status" value="1"/>
</dbReference>